<sequence length="630" mass="69598">MMENPLFNLKSVTDTWLSSSSTCWATDTILAVLCALGFFLVLRPYLQSNPSLPPPRKHGSIRKRHGEPRGRSSRTRKRKKSGAVRACRDCLKELEEARGLVLLMQSHLGRLPDKGSFHQLSRQDPPGEVCEAAPAGAQQPHGEWMEDAAPTAYLSASSALLTKRPPPLACTLSADPQEDRPDLQRIPLGTVAGSLPLGNSGLASPISGLVRTSCPISFLCQWWKITKALFFTSSQHESHHEHLSHHPPEASFSGAPPDREVEAGSPSFVNAEVQKMLNIQFTQRVELMIGKKKEKDVSFLKQLSSDYHLNSSGNMWKSLGAERDTTTSQSLWTLKDKPEQLPGSQQLSYPKALGDHLQQKCSQLYWGLPSLHSESLVATALVSRSSSQLQALSVLFNGISNRFPVPTWPEIPSQLSQAPPLPYPGAQPQPLTPNLPQFQPPPPPQTQTQTQAHLASSPPTRTPSSPLLMRTCGVSCLTHQNKTQSFIPTKIHLELFSLQKQLKRERALPSVVKRSEEVFSQLIPNLPQDSGASHAHKSVSTLHGDLISPNLQKQHLQKRLIKDEHQDVLPHRIQVSLELMQPQDEFPEAYQAQGKQEPSQPSASVDESSQDTQKMGSRTEESYDCAVLTI</sequence>
<feature type="domain" description="SPATA31-like" evidence="8">
    <location>
        <begin position="74"/>
        <end position="159"/>
    </location>
</feature>
<evidence type="ECO:0000256" key="3">
    <source>
        <dbReference type="ARBA" id="ARBA00022989"/>
    </source>
</evidence>
<evidence type="ECO:0000259" key="7">
    <source>
        <dbReference type="Pfam" id="PF14650"/>
    </source>
</evidence>
<organism evidence="9 10">
    <name type="scientific">Ceratotherium simum simum</name>
    <name type="common">Southern white rhinoceros</name>
    <dbReference type="NCBI Taxonomy" id="73337"/>
    <lineage>
        <taxon>Eukaryota</taxon>
        <taxon>Metazoa</taxon>
        <taxon>Chordata</taxon>
        <taxon>Craniata</taxon>
        <taxon>Vertebrata</taxon>
        <taxon>Euteleostomi</taxon>
        <taxon>Mammalia</taxon>
        <taxon>Eutheria</taxon>
        <taxon>Laurasiatheria</taxon>
        <taxon>Perissodactyla</taxon>
        <taxon>Rhinocerotidae</taxon>
        <taxon>Ceratotherium</taxon>
    </lineage>
</organism>
<dbReference type="Pfam" id="PF15371">
    <property type="entry name" value="DUF4599"/>
    <property type="match status" value="1"/>
</dbReference>
<keyword evidence="2" id="KW-0812">Transmembrane</keyword>
<dbReference type="InterPro" id="IPR027970">
    <property type="entry name" value="SPATA31-like"/>
</dbReference>
<feature type="region of interest" description="Disordered" evidence="6">
    <location>
        <begin position="586"/>
        <end position="623"/>
    </location>
</feature>
<evidence type="ECO:0000313" key="9">
    <source>
        <dbReference type="Proteomes" id="UP000694910"/>
    </source>
</evidence>
<dbReference type="PANTHER" id="PTHR21859:SF56">
    <property type="entry name" value="SPATA31 DOMAIN-CONTAINING PROTEIN"/>
    <property type="match status" value="1"/>
</dbReference>
<evidence type="ECO:0000256" key="6">
    <source>
        <dbReference type="SAM" id="MobiDB-lite"/>
    </source>
</evidence>
<protein>
    <submittedName>
        <fullName evidence="10">Spermatogenesis-associated protein 31E1-like</fullName>
    </submittedName>
</protein>
<keyword evidence="4" id="KW-0472">Membrane</keyword>
<feature type="region of interest" description="Disordered" evidence="6">
    <location>
        <begin position="51"/>
        <end position="83"/>
    </location>
</feature>
<evidence type="ECO:0000256" key="1">
    <source>
        <dbReference type="ARBA" id="ARBA00004167"/>
    </source>
</evidence>
<reference evidence="10" key="1">
    <citation type="submission" date="2025-08" db="UniProtKB">
        <authorList>
            <consortium name="RefSeq"/>
        </authorList>
    </citation>
    <scope>IDENTIFICATION</scope>
</reference>
<comment type="similarity">
    <text evidence="5">Belongs to the SPATA31 family.</text>
</comment>
<proteinExistence type="inferred from homology"/>
<comment type="subcellular location">
    <subcellularLocation>
        <location evidence="1">Membrane</location>
        <topology evidence="1">Single-pass membrane protein</topology>
    </subcellularLocation>
</comment>
<feature type="compositionally biased region" description="Low complexity" evidence="6">
    <location>
        <begin position="446"/>
        <end position="466"/>
    </location>
</feature>
<evidence type="ECO:0000313" key="10">
    <source>
        <dbReference type="RefSeq" id="XP_014637384.1"/>
    </source>
</evidence>
<dbReference type="RefSeq" id="XP_014637384.1">
    <property type="nucleotide sequence ID" value="XM_014781898.1"/>
</dbReference>
<evidence type="ECO:0000259" key="8">
    <source>
        <dbReference type="Pfam" id="PF15371"/>
    </source>
</evidence>
<keyword evidence="9" id="KW-1185">Reference proteome</keyword>
<feature type="region of interest" description="Disordered" evidence="6">
    <location>
        <begin position="240"/>
        <end position="263"/>
    </location>
</feature>
<feature type="compositionally biased region" description="Pro residues" evidence="6">
    <location>
        <begin position="419"/>
        <end position="445"/>
    </location>
</feature>
<dbReference type="GeneID" id="101397824"/>
<evidence type="ECO:0000256" key="2">
    <source>
        <dbReference type="ARBA" id="ARBA00022692"/>
    </source>
</evidence>
<dbReference type="InterPro" id="IPR039509">
    <property type="entry name" value="SPATA31"/>
</dbReference>
<feature type="region of interest" description="Disordered" evidence="6">
    <location>
        <begin position="414"/>
        <end position="466"/>
    </location>
</feature>
<evidence type="ECO:0000256" key="5">
    <source>
        <dbReference type="ARBA" id="ARBA00035009"/>
    </source>
</evidence>
<gene>
    <name evidence="10" type="primary">LOC101397824</name>
</gene>
<feature type="domain" description="SPATA31" evidence="7">
    <location>
        <begin position="345"/>
        <end position="623"/>
    </location>
</feature>
<evidence type="ECO:0000256" key="4">
    <source>
        <dbReference type="ARBA" id="ARBA00023136"/>
    </source>
</evidence>
<feature type="compositionally biased region" description="Polar residues" evidence="6">
    <location>
        <begin position="593"/>
        <end position="616"/>
    </location>
</feature>
<name>A0ABM1CCV3_CERSS</name>
<dbReference type="Pfam" id="PF14650">
    <property type="entry name" value="FAM75"/>
    <property type="match status" value="1"/>
</dbReference>
<dbReference type="PANTHER" id="PTHR21859">
    <property type="entry name" value="ACROSOME-SPECIFIC PROTEIN"/>
    <property type="match status" value="1"/>
</dbReference>
<accession>A0ABM1CCV3</accession>
<feature type="compositionally biased region" description="Basic residues" evidence="6">
    <location>
        <begin position="55"/>
        <end position="82"/>
    </location>
</feature>
<dbReference type="Proteomes" id="UP000694910">
    <property type="component" value="Unplaced"/>
</dbReference>
<keyword evidence="3" id="KW-1133">Transmembrane helix</keyword>